<evidence type="ECO:0000256" key="5">
    <source>
        <dbReference type="SAM" id="SignalP"/>
    </source>
</evidence>
<gene>
    <name evidence="6" type="ORF">HHUSO_G13306</name>
</gene>
<dbReference type="CDD" id="cd16012">
    <property type="entry name" value="ALP"/>
    <property type="match status" value="1"/>
</dbReference>
<organism evidence="6 7">
    <name type="scientific">Huso huso</name>
    <name type="common">Beluga</name>
    <name type="synonym">Acipenser huso</name>
    <dbReference type="NCBI Taxonomy" id="61971"/>
    <lineage>
        <taxon>Eukaryota</taxon>
        <taxon>Metazoa</taxon>
        <taxon>Chordata</taxon>
        <taxon>Craniata</taxon>
        <taxon>Vertebrata</taxon>
        <taxon>Euteleostomi</taxon>
        <taxon>Actinopterygii</taxon>
        <taxon>Chondrostei</taxon>
        <taxon>Acipenseriformes</taxon>
        <taxon>Acipenseridae</taxon>
        <taxon>Huso</taxon>
    </lineage>
</organism>
<dbReference type="PANTHER" id="PTHR11596:SF90">
    <property type="entry name" value="ALKALINE PHOSPHATASE"/>
    <property type="match status" value="1"/>
</dbReference>
<feature type="signal peptide" evidence="5">
    <location>
        <begin position="1"/>
        <end position="21"/>
    </location>
</feature>
<keyword evidence="3" id="KW-0449">Lipoprotein</keyword>
<comment type="subcellular location">
    <subcellularLocation>
        <location evidence="1">Cell membrane</location>
        <topology evidence="1">Lipid-anchor</topology>
        <topology evidence="1">GPI-anchor</topology>
    </subcellularLocation>
</comment>
<keyword evidence="3" id="KW-0325">Glycoprotein</keyword>
<keyword evidence="3" id="KW-0336">GPI-anchor</keyword>
<dbReference type="InterPro" id="IPR017850">
    <property type="entry name" value="Alkaline_phosphatase_core_sf"/>
</dbReference>
<keyword evidence="5" id="KW-0732">Signal</keyword>
<sequence>MLSHSRLLLVCAACVALRSSATPVGSFADEERLPKFWYDLSKERLQRSLDHQDSTETAKNLVLFIGDGMGLNTITATRILKGQLGGKSGEEYSLAMDSFPHTSLSKTYCTDSQIADSTCAATAFLCGVKTNKFTVGLSANATYDQCNTTAGNEVSSILRWAKEAGKSVGLVTTTIVQHATPAPAYAHCVNRYWYSDSSIPEAQRGHGCTDIAHQLVHNIPDIEVIMGGGRKYMTPQSTPDPEYPADPNSQGRRLDGVNLIDKWKELKPGKRAVYVWHKTALDKVDPEQTDYLMGLFEPGDMQYELSRNSSTDPSITDMVDKAIRVLRRNPQGFFLLVEGGKIDVGHHYGKARLALYETMLMDEAVARARELTNDRETLTVVSADHSHTLTLGGYTDRGNPIFGFAPQQSDVDGMIYTSLLYANGPGYRLANGSRADPRNDSTYNKDYMQQSAVPLTQETHAGEDVPVFARGPWSHLFKGTNEDTFIAHAMAYAACLGPFATRCSQTSTLLPKPTTPMKPASRAAPNLTAPSPRVLLLLLLLLLYCAEAL</sequence>
<comment type="caution">
    <text evidence="6">The sequence shown here is derived from an EMBL/GenBank/DDBJ whole genome shotgun (WGS) entry which is preliminary data.</text>
</comment>
<evidence type="ECO:0000256" key="1">
    <source>
        <dbReference type="ARBA" id="ARBA00004609"/>
    </source>
</evidence>
<protein>
    <recommendedName>
        <fullName evidence="2">alkaline phosphatase</fullName>
        <ecNumber evidence="2">3.1.3.1</ecNumber>
    </recommendedName>
</protein>
<reference evidence="6 7" key="1">
    <citation type="submission" date="2021-05" db="EMBL/GenBank/DDBJ databases">
        <authorList>
            <person name="Zahm M."/>
            <person name="Klopp C."/>
            <person name="Cabau C."/>
            <person name="Kuhl H."/>
            <person name="Suciu R."/>
            <person name="Ciorpac M."/>
            <person name="Holostenco D."/>
            <person name="Gessner J."/>
            <person name="Wuertz S."/>
            <person name="Hohne C."/>
            <person name="Stock M."/>
            <person name="Gislard M."/>
            <person name="Lluch J."/>
            <person name="Milhes M."/>
            <person name="Lampietro C."/>
            <person name="Lopez Roques C."/>
            <person name="Donnadieu C."/>
            <person name="Du K."/>
            <person name="Schartl M."/>
            <person name="Guiguen Y."/>
        </authorList>
    </citation>
    <scope>NUCLEOTIDE SEQUENCE [LARGE SCALE GENOMIC DNA]</scope>
    <source>
        <strain evidence="6">Hh-F2</strain>
        <tissue evidence="6">Blood</tissue>
    </source>
</reference>
<dbReference type="Proteomes" id="UP001369086">
    <property type="component" value="Unassembled WGS sequence"/>
</dbReference>
<dbReference type="EMBL" id="JAHFZB010000011">
    <property type="protein sequence ID" value="KAK6483735.1"/>
    <property type="molecule type" value="Genomic_DNA"/>
</dbReference>
<feature type="chain" id="PRO_5045089848" description="alkaline phosphatase" evidence="5">
    <location>
        <begin position="22"/>
        <end position="549"/>
    </location>
</feature>
<dbReference type="SUPFAM" id="SSF53649">
    <property type="entry name" value="Alkaline phosphatase-like"/>
    <property type="match status" value="1"/>
</dbReference>
<evidence type="ECO:0000256" key="2">
    <source>
        <dbReference type="ARBA" id="ARBA00012647"/>
    </source>
</evidence>
<proteinExistence type="inferred from homology"/>
<evidence type="ECO:0000313" key="7">
    <source>
        <dbReference type="Proteomes" id="UP001369086"/>
    </source>
</evidence>
<keyword evidence="7" id="KW-1185">Reference proteome</keyword>
<dbReference type="PANTHER" id="PTHR11596">
    <property type="entry name" value="ALKALINE PHOSPHATASE"/>
    <property type="match status" value="1"/>
</dbReference>
<comment type="similarity">
    <text evidence="4">Belongs to the alkaline phosphatase family.</text>
</comment>
<dbReference type="EC" id="3.1.3.1" evidence="2"/>
<evidence type="ECO:0000313" key="6">
    <source>
        <dbReference type="EMBL" id="KAK6483735.1"/>
    </source>
</evidence>
<dbReference type="SMART" id="SM00098">
    <property type="entry name" value="alkPPc"/>
    <property type="match status" value="1"/>
</dbReference>
<dbReference type="Pfam" id="PF00245">
    <property type="entry name" value="Alk_phosphatase"/>
    <property type="match status" value="1"/>
</dbReference>
<accession>A0ABR0ZFZ9</accession>
<name>A0ABR0ZFZ9_HUSHU</name>
<dbReference type="PRINTS" id="PR00113">
    <property type="entry name" value="ALKPHPHTASE"/>
</dbReference>
<evidence type="ECO:0000256" key="4">
    <source>
        <dbReference type="RuleBase" id="RU003946"/>
    </source>
</evidence>
<dbReference type="Gene3D" id="3.40.720.10">
    <property type="entry name" value="Alkaline Phosphatase, subunit A"/>
    <property type="match status" value="1"/>
</dbReference>
<evidence type="ECO:0000256" key="3">
    <source>
        <dbReference type="ARBA" id="ARBA00022622"/>
    </source>
</evidence>
<dbReference type="InterPro" id="IPR001952">
    <property type="entry name" value="Alkaline_phosphatase"/>
</dbReference>
<keyword evidence="3" id="KW-0472">Membrane</keyword>